<protein>
    <recommendedName>
        <fullName evidence="12">RING-type domain-containing protein</fullName>
    </recommendedName>
</protein>
<keyword evidence="2 11" id="KW-0812">Transmembrane</keyword>
<evidence type="ECO:0000256" key="2">
    <source>
        <dbReference type="ARBA" id="ARBA00022692"/>
    </source>
</evidence>
<dbReference type="PROSITE" id="PS50089">
    <property type="entry name" value="ZF_RING_2"/>
    <property type="match status" value="1"/>
</dbReference>
<keyword evidence="4 9" id="KW-0863">Zinc-finger</keyword>
<sequence length="243" mass="27981">MALPPHTFEKSKPTRPRFPFPYSFFSNSYIIRPYPNFPITPYLALQFPNSLQNSTHPLPPNHHPQMPFQDSAAVSGDPLPHPPPPPKPETQLLSLLLKVAIMILLTTLFFVFLGLATALLLIHLCVASAVHRRRRFHRRRAQFPDSSSGFSNRDLKKLLQFRFSNWVNPHSQIDCSICLDGFRKGQWCRKLGGCGHVYHRKCIDSWLVRVSACPLCRRCVRLDMEEREIDCVSSQNYELLYAL</sequence>
<dbReference type="InterPro" id="IPR013083">
    <property type="entry name" value="Znf_RING/FYVE/PHD"/>
</dbReference>
<evidence type="ECO:0000256" key="10">
    <source>
        <dbReference type="SAM" id="MobiDB-lite"/>
    </source>
</evidence>
<dbReference type="Pfam" id="PF13639">
    <property type="entry name" value="zf-RING_2"/>
    <property type="match status" value="1"/>
</dbReference>
<proteinExistence type="inferred from homology"/>
<comment type="subcellular location">
    <subcellularLocation>
        <location evidence="1">Membrane</location>
    </subcellularLocation>
</comment>
<dbReference type="CDD" id="cd16454">
    <property type="entry name" value="RING-H2_PA-TM-RING"/>
    <property type="match status" value="1"/>
</dbReference>
<feature type="region of interest" description="Disordered" evidence="10">
    <location>
        <begin position="53"/>
        <end position="87"/>
    </location>
</feature>
<evidence type="ECO:0000256" key="8">
    <source>
        <dbReference type="ARBA" id="ARBA00024209"/>
    </source>
</evidence>
<keyword evidence="7 11" id="KW-0472">Membrane</keyword>
<keyword evidence="5" id="KW-0862">Zinc</keyword>
<dbReference type="EMBL" id="OZ021741">
    <property type="protein sequence ID" value="CAK9325752.1"/>
    <property type="molecule type" value="Genomic_DNA"/>
</dbReference>
<gene>
    <name evidence="13" type="ORF">CITCOLO1_LOCUS18022</name>
</gene>
<comment type="similarity">
    <text evidence="8">Belongs to the RING-type zinc finger family. ATL subfamily.</text>
</comment>
<dbReference type="Gene3D" id="3.30.40.10">
    <property type="entry name" value="Zinc/RING finger domain, C3HC4 (zinc finger)"/>
    <property type="match status" value="1"/>
</dbReference>
<keyword evidence="14" id="KW-1185">Reference proteome</keyword>
<dbReference type="PANTHER" id="PTHR46539">
    <property type="entry name" value="E3 UBIQUITIN-PROTEIN LIGASE ATL42"/>
    <property type="match status" value="1"/>
</dbReference>
<evidence type="ECO:0000313" key="14">
    <source>
        <dbReference type="Proteomes" id="UP001642487"/>
    </source>
</evidence>
<evidence type="ECO:0000256" key="5">
    <source>
        <dbReference type="ARBA" id="ARBA00022833"/>
    </source>
</evidence>
<dbReference type="SMART" id="SM00184">
    <property type="entry name" value="RING"/>
    <property type="match status" value="1"/>
</dbReference>
<dbReference type="Proteomes" id="UP001642487">
    <property type="component" value="Chromosome 7"/>
</dbReference>
<evidence type="ECO:0000256" key="6">
    <source>
        <dbReference type="ARBA" id="ARBA00022989"/>
    </source>
</evidence>
<evidence type="ECO:0000256" key="7">
    <source>
        <dbReference type="ARBA" id="ARBA00023136"/>
    </source>
</evidence>
<dbReference type="SUPFAM" id="SSF57850">
    <property type="entry name" value="RING/U-box"/>
    <property type="match status" value="1"/>
</dbReference>
<name>A0ABP0Z0Q4_9ROSI</name>
<evidence type="ECO:0000256" key="9">
    <source>
        <dbReference type="PROSITE-ProRule" id="PRU00175"/>
    </source>
</evidence>
<feature type="transmembrane region" description="Helical" evidence="11">
    <location>
        <begin position="99"/>
        <end position="130"/>
    </location>
</feature>
<evidence type="ECO:0000313" key="13">
    <source>
        <dbReference type="EMBL" id="CAK9325752.1"/>
    </source>
</evidence>
<accession>A0ABP0Z0Q4</accession>
<organism evidence="13 14">
    <name type="scientific">Citrullus colocynthis</name>
    <name type="common">colocynth</name>
    <dbReference type="NCBI Taxonomy" id="252529"/>
    <lineage>
        <taxon>Eukaryota</taxon>
        <taxon>Viridiplantae</taxon>
        <taxon>Streptophyta</taxon>
        <taxon>Embryophyta</taxon>
        <taxon>Tracheophyta</taxon>
        <taxon>Spermatophyta</taxon>
        <taxon>Magnoliopsida</taxon>
        <taxon>eudicotyledons</taxon>
        <taxon>Gunneridae</taxon>
        <taxon>Pentapetalae</taxon>
        <taxon>rosids</taxon>
        <taxon>fabids</taxon>
        <taxon>Cucurbitales</taxon>
        <taxon>Cucurbitaceae</taxon>
        <taxon>Benincaseae</taxon>
        <taxon>Citrullus</taxon>
    </lineage>
</organism>
<reference evidence="13 14" key="1">
    <citation type="submission" date="2024-03" db="EMBL/GenBank/DDBJ databases">
        <authorList>
            <person name="Gkanogiannis A."/>
            <person name="Becerra Lopez-Lavalle L."/>
        </authorList>
    </citation>
    <scope>NUCLEOTIDE SEQUENCE [LARGE SCALE GENOMIC DNA]</scope>
</reference>
<dbReference type="PANTHER" id="PTHR46539:SF9">
    <property type="entry name" value="RING-H2 FINGER PROTEIN ATL56"/>
    <property type="match status" value="1"/>
</dbReference>
<evidence type="ECO:0000256" key="4">
    <source>
        <dbReference type="ARBA" id="ARBA00022771"/>
    </source>
</evidence>
<keyword evidence="6 11" id="KW-1133">Transmembrane helix</keyword>
<evidence type="ECO:0000256" key="3">
    <source>
        <dbReference type="ARBA" id="ARBA00022723"/>
    </source>
</evidence>
<dbReference type="InterPro" id="IPR001841">
    <property type="entry name" value="Znf_RING"/>
</dbReference>
<evidence type="ECO:0000256" key="11">
    <source>
        <dbReference type="SAM" id="Phobius"/>
    </source>
</evidence>
<evidence type="ECO:0000256" key="1">
    <source>
        <dbReference type="ARBA" id="ARBA00004370"/>
    </source>
</evidence>
<feature type="domain" description="RING-type" evidence="12">
    <location>
        <begin position="175"/>
        <end position="217"/>
    </location>
</feature>
<keyword evidence="3" id="KW-0479">Metal-binding</keyword>
<evidence type="ECO:0000259" key="12">
    <source>
        <dbReference type="PROSITE" id="PS50089"/>
    </source>
</evidence>